<evidence type="ECO:0000313" key="2">
    <source>
        <dbReference type="Proteomes" id="UP000814140"/>
    </source>
</evidence>
<sequence>MAPVHSPATVLVTGANGFVGAWVVRDFLEAGYTVRGTVRSENKGAHLRTQFSAFDERFKVAVVEDITLDGAFDDAVDGIDLIVHTASPLHFNAKEADDMIKPAVRGTLGVLESASKEGSTVKRIVITASGASIISPTTEPFVWDETYWNEHSIKQVEEKGMAAGANTVYRASKTLAERAAWEYCDRNKAIAWDLVVLHPPYIFGPSIQEGR</sequence>
<reference evidence="1" key="1">
    <citation type="submission" date="2021-03" db="EMBL/GenBank/DDBJ databases">
        <authorList>
            <consortium name="DOE Joint Genome Institute"/>
            <person name="Ahrendt S."/>
            <person name="Looney B.P."/>
            <person name="Miyauchi S."/>
            <person name="Morin E."/>
            <person name="Drula E."/>
            <person name="Courty P.E."/>
            <person name="Chicoki N."/>
            <person name="Fauchery L."/>
            <person name="Kohler A."/>
            <person name="Kuo A."/>
            <person name="Labutti K."/>
            <person name="Pangilinan J."/>
            <person name="Lipzen A."/>
            <person name="Riley R."/>
            <person name="Andreopoulos W."/>
            <person name="He G."/>
            <person name="Johnson J."/>
            <person name="Barry K.W."/>
            <person name="Grigoriev I.V."/>
            <person name="Nagy L."/>
            <person name="Hibbett D."/>
            <person name="Henrissat B."/>
            <person name="Matheny P.B."/>
            <person name="Labbe J."/>
            <person name="Martin F."/>
        </authorList>
    </citation>
    <scope>NUCLEOTIDE SEQUENCE</scope>
    <source>
        <strain evidence="1">HHB10654</strain>
    </source>
</reference>
<name>A0ACB8SL89_9AGAM</name>
<dbReference type="Proteomes" id="UP000814140">
    <property type="component" value="Unassembled WGS sequence"/>
</dbReference>
<accession>A0ACB8SL89</accession>
<protein>
    <submittedName>
        <fullName evidence="1">NAD(P)-binding protein</fullName>
    </submittedName>
</protein>
<proteinExistence type="predicted"/>
<evidence type="ECO:0000313" key="1">
    <source>
        <dbReference type="EMBL" id="KAI0056651.1"/>
    </source>
</evidence>
<organism evidence="1 2">
    <name type="scientific">Artomyces pyxidatus</name>
    <dbReference type="NCBI Taxonomy" id="48021"/>
    <lineage>
        <taxon>Eukaryota</taxon>
        <taxon>Fungi</taxon>
        <taxon>Dikarya</taxon>
        <taxon>Basidiomycota</taxon>
        <taxon>Agaricomycotina</taxon>
        <taxon>Agaricomycetes</taxon>
        <taxon>Russulales</taxon>
        <taxon>Auriscalpiaceae</taxon>
        <taxon>Artomyces</taxon>
    </lineage>
</organism>
<keyword evidence="2" id="KW-1185">Reference proteome</keyword>
<gene>
    <name evidence="1" type="ORF">BV25DRAFT_1551268</name>
</gene>
<dbReference type="EMBL" id="MU277260">
    <property type="protein sequence ID" value="KAI0056651.1"/>
    <property type="molecule type" value="Genomic_DNA"/>
</dbReference>
<reference evidence="1" key="2">
    <citation type="journal article" date="2022" name="New Phytol.">
        <title>Evolutionary transition to the ectomycorrhizal habit in the genomes of a hyperdiverse lineage of mushroom-forming fungi.</title>
        <authorList>
            <person name="Looney B."/>
            <person name="Miyauchi S."/>
            <person name="Morin E."/>
            <person name="Drula E."/>
            <person name="Courty P.E."/>
            <person name="Kohler A."/>
            <person name="Kuo A."/>
            <person name="LaButti K."/>
            <person name="Pangilinan J."/>
            <person name="Lipzen A."/>
            <person name="Riley R."/>
            <person name="Andreopoulos W."/>
            <person name="He G."/>
            <person name="Johnson J."/>
            <person name="Nolan M."/>
            <person name="Tritt A."/>
            <person name="Barry K.W."/>
            <person name="Grigoriev I.V."/>
            <person name="Nagy L.G."/>
            <person name="Hibbett D."/>
            <person name="Henrissat B."/>
            <person name="Matheny P.B."/>
            <person name="Labbe J."/>
            <person name="Martin F.M."/>
        </authorList>
    </citation>
    <scope>NUCLEOTIDE SEQUENCE</scope>
    <source>
        <strain evidence="1">HHB10654</strain>
    </source>
</reference>
<comment type="caution">
    <text evidence="1">The sequence shown here is derived from an EMBL/GenBank/DDBJ whole genome shotgun (WGS) entry which is preliminary data.</text>
</comment>